<dbReference type="EMBL" id="CP017766">
    <property type="protein sequence ID" value="AUB56178.1"/>
    <property type="molecule type" value="Genomic_DNA"/>
</dbReference>
<comment type="similarity">
    <text evidence="8">Belongs to the MntP (TC 9.B.29) family.</text>
</comment>
<feature type="transmembrane region" description="Helical" evidence="8">
    <location>
        <begin position="105"/>
        <end position="125"/>
    </location>
</feature>
<dbReference type="AlphaFoldDB" id="A0A2H4VDK6"/>
<keyword evidence="5 8" id="KW-0406">Ion transport</keyword>
<sequence length="184" mass="20164">MDIFSMFFLAVGLAMDAFSVSITRGMILKCNFKYAFTIALFFGAFQALMPVVGWLAGEQLAVVVELWAPWIAFILLLIIGGKMIYESFQEEDDDVCQIFSLKDILILSIATSIDAFAVGVTFAFLNTPILLPILIIGLVTFALSFIGVYLGKRAGHLFGNKIEILGGIILIGIGLKILLENLIF</sequence>
<comment type="function">
    <text evidence="8">Probably functions as a manganese efflux pump.</text>
</comment>
<dbReference type="InterPro" id="IPR022929">
    <property type="entry name" value="Put_MntP"/>
</dbReference>
<dbReference type="RefSeq" id="WP_100906151.1">
    <property type="nucleotide sequence ID" value="NZ_CP017766.1"/>
</dbReference>
<comment type="subcellular location">
    <subcellularLocation>
        <location evidence="8">Cell membrane</location>
        <topology evidence="8">Multi-pass membrane protein</topology>
    </subcellularLocation>
</comment>
<feature type="transmembrane region" description="Helical" evidence="8">
    <location>
        <begin position="6"/>
        <end position="27"/>
    </location>
</feature>
<feature type="transmembrane region" description="Helical" evidence="8">
    <location>
        <begin position="131"/>
        <end position="150"/>
    </location>
</feature>
<evidence type="ECO:0000256" key="8">
    <source>
        <dbReference type="HAMAP-Rule" id="MF_01521"/>
    </source>
</evidence>
<evidence type="ECO:0000256" key="1">
    <source>
        <dbReference type="ARBA" id="ARBA00022448"/>
    </source>
</evidence>
<feature type="transmembrane region" description="Helical" evidence="8">
    <location>
        <begin position="67"/>
        <end position="85"/>
    </location>
</feature>
<evidence type="ECO:0000256" key="6">
    <source>
        <dbReference type="ARBA" id="ARBA00023136"/>
    </source>
</evidence>
<keyword evidence="3 8" id="KW-0812">Transmembrane</keyword>
<proteinExistence type="inferred from homology"/>
<dbReference type="PANTHER" id="PTHR35529:SF1">
    <property type="entry name" value="MANGANESE EFFLUX PUMP MNTP-RELATED"/>
    <property type="match status" value="1"/>
</dbReference>
<dbReference type="Pfam" id="PF02659">
    <property type="entry name" value="Mntp"/>
    <property type="match status" value="1"/>
</dbReference>
<dbReference type="GeneID" id="35121790"/>
<dbReference type="PANTHER" id="PTHR35529">
    <property type="entry name" value="MANGANESE EFFLUX PUMP MNTP-RELATED"/>
    <property type="match status" value="1"/>
</dbReference>
<name>A0A2H4VDK6_9EURY</name>
<evidence type="ECO:0000256" key="2">
    <source>
        <dbReference type="ARBA" id="ARBA00022475"/>
    </source>
</evidence>
<organism evidence="9 10">
    <name type="scientific">Methanobacterium subterraneum</name>
    <dbReference type="NCBI Taxonomy" id="59277"/>
    <lineage>
        <taxon>Archaea</taxon>
        <taxon>Methanobacteriati</taxon>
        <taxon>Methanobacteriota</taxon>
        <taxon>Methanomada group</taxon>
        <taxon>Methanobacteria</taxon>
        <taxon>Methanobacteriales</taxon>
        <taxon>Methanobacteriaceae</taxon>
        <taxon>Methanobacterium</taxon>
    </lineage>
</organism>
<dbReference type="GO" id="GO:0005886">
    <property type="term" value="C:plasma membrane"/>
    <property type="evidence" value="ECO:0007669"/>
    <property type="project" value="UniProtKB-SubCell"/>
</dbReference>
<keyword evidence="2 8" id="KW-1003">Cell membrane</keyword>
<dbReference type="GO" id="GO:0005384">
    <property type="term" value="F:manganese ion transmembrane transporter activity"/>
    <property type="evidence" value="ECO:0007669"/>
    <property type="project" value="UniProtKB-UniRule"/>
</dbReference>
<evidence type="ECO:0000313" key="9">
    <source>
        <dbReference type="EMBL" id="AUB56178.1"/>
    </source>
</evidence>
<keyword evidence="7 8" id="KW-0464">Manganese</keyword>
<accession>A0A2H4VDK6</accession>
<evidence type="ECO:0000256" key="4">
    <source>
        <dbReference type="ARBA" id="ARBA00022989"/>
    </source>
</evidence>
<keyword evidence="1 8" id="KW-0813">Transport</keyword>
<evidence type="ECO:0000256" key="7">
    <source>
        <dbReference type="ARBA" id="ARBA00023211"/>
    </source>
</evidence>
<keyword evidence="6 8" id="KW-0472">Membrane</keyword>
<evidence type="ECO:0000256" key="3">
    <source>
        <dbReference type="ARBA" id="ARBA00022692"/>
    </source>
</evidence>
<gene>
    <name evidence="8" type="primary">mntP</name>
    <name evidence="9" type="ORF">BK007_09275</name>
</gene>
<feature type="transmembrane region" description="Helical" evidence="8">
    <location>
        <begin position="34"/>
        <end position="55"/>
    </location>
</feature>
<dbReference type="InterPro" id="IPR003810">
    <property type="entry name" value="Mntp/YtaF"/>
</dbReference>
<feature type="transmembrane region" description="Helical" evidence="8">
    <location>
        <begin position="162"/>
        <end position="179"/>
    </location>
</feature>
<keyword evidence="4 8" id="KW-1133">Transmembrane helix</keyword>
<dbReference type="Proteomes" id="UP000232806">
    <property type="component" value="Chromosome"/>
</dbReference>
<reference evidence="9 10" key="1">
    <citation type="submission" date="2016-10" db="EMBL/GenBank/DDBJ databases">
        <title>Comparative genomics between deep and shallow subseafloor isolates.</title>
        <authorList>
            <person name="Ishii S."/>
            <person name="Miller J.R."/>
            <person name="Sutton G."/>
            <person name="Suzuki S."/>
            <person name="Methe B."/>
            <person name="Inagaki F."/>
            <person name="Imachi H."/>
        </authorList>
    </citation>
    <scope>NUCLEOTIDE SEQUENCE [LARGE SCALE GENOMIC DNA]</scope>
    <source>
        <strain evidence="9 10">MO-MB1</strain>
    </source>
</reference>
<protein>
    <recommendedName>
        <fullName evidence="8">Putative manganese efflux pump MntP</fullName>
    </recommendedName>
</protein>
<dbReference type="OrthoDB" id="53356at2157"/>
<evidence type="ECO:0000313" key="10">
    <source>
        <dbReference type="Proteomes" id="UP000232806"/>
    </source>
</evidence>
<evidence type="ECO:0000256" key="5">
    <source>
        <dbReference type="ARBA" id="ARBA00023065"/>
    </source>
</evidence>
<dbReference type="HAMAP" id="MF_01521">
    <property type="entry name" value="MntP_pump"/>
    <property type="match status" value="1"/>
</dbReference>